<dbReference type="PANTHER" id="PTHR30055:SF234">
    <property type="entry name" value="HTH-TYPE TRANSCRIPTIONAL REGULATOR BETI"/>
    <property type="match status" value="1"/>
</dbReference>
<proteinExistence type="predicted"/>
<evidence type="ECO:0000313" key="6">
    <source>
        <dbReference type="EMBL" id="SKB86703.1"/>
    </source>
</evidence>
<dbReference type="GO" id="GO:0000976">
    <property type="term" value="F:transcription cis-regulatory region binding"/>
    <property type="evidence" value="ECO:0007669"/>
    <property type="project" value="TreeGrafter"/>
</dbReference>
<dbReference type="InterPro" id="IPR009057">
    <property type="entry name" value="Homeodomain-like_sf"/>
</dbReference>
<dbReference type="AlphaFoldDB" id="A0A1T5ERU4"/>
<dbReference type="OrthoDB" id="714393at2"/>
<evidence type="ECO:0000256" key="4">
    <source>
        <dbReference type="PROSITE-ProRule" id="PRU00335"/>
    </source>
</evidence>
<dbReference type="PANTHER" id="PTHR30055">
    <property type="entry name" value="HTH-TYPE TRANSCRIPTIONAL REGULATOR RUTR"/>
    <property type="match status" value="1"/>
</dbReference>
<dbReference type="EMBL" id="FUYS01000011">
    <property type="protein sequence ID" value="SKB86703.1"/>
    <property type="molecule type" value="Genomic_DNA"/>
</dbReference>
<evidence type="ECO:0000256" key="2">
    <source>
        <dbReference type="ARBA" id="ARBA00023125"/>
    </source>
</evidence>
<dbReference type="InterPro" id="IPR001647">
    <property type="entry name" value="HTH_TetR"/>
</dbReference>
<dbReference type="STRING" id="623280.SAMN05660226_03497"/>
<protein>
    <submittedName>
        <fullName evidence="6">Transcriptional regulator, TetR family</fullName>
    </submittedName>
</protein>
<accession>A0A1T5ERU4</accession>
<reference evidence="6 7" key="1">
    <citation type="submission" date="2017-02" db="EMBL/GenBank/DDBJ databases">
        <authorList>
            <person name="Peterson S.W."/>
        </authorList>
    </citation>
    <scope>NUCLEOTIDE SEQUENCE [LARGE SCALE GENOMIC DNA]</scope>
    <source>
        <strain evidence="6 7">DSM 22899</strain>
    </source>
</reference>
<sequence length="191" mass="21482">MTKRSDRTNGIIEATVQLLKEEGSEGLTLRKVAGRCGITLSNLQYYYPGKTALLQATADHFFRTCEEQILAERAEALNGDPASSHVFLKRLLTLLIVCELDEFYNAVFRELWALAIRDAALGAALRTYYRRYAAWMVDMIAELFPQADAIVSLLIPYAEGYALVGESMPLDREEVVSLWYQLITALPDNPL</sequence>
<dbReference type="SUPFAM" id="SSF46689">
    <property type="entry name" value="Homeodomain-like"/>
    <property type="match status" value="1"/>
</dbReference>
<dbReference type="PROSITE" id="PS50977">
    <property type="entry name" value="HTH_TETR_2"/>
    <property type="match status" value="1"/>
</dbReference>
<feature type="DNA-binding region" description="H-T-H motif" evidence="4">
    <location>
        <begin position="28"/>
        <end position="47"/>
    </location>
</feature>
<keyword evidence="2 4" id="KW-0238">DNA-binding</keyword>
<evidence type="ECO:0000313" key="7">
    <source>
        <dbReference type="Proteomes" id="UP000190541"/>
    </source>
</evidence>
<dbReference type="RefSeq" id="WP_139378756.1">
    <property type="nucleotide sequence ID" value="NZ_FUYS01000011.1"/>
</dbReference>
<keyword evidence="7" id="KW-1185">Reference proteome</keyword>
<dbReference type="InterPro" id="IPR050109">
    <property type="entry name" value="HTH-type_TetR-like_transc_reg"/>
</dbReference>
<keyword evidence="1" id="KW-0805">Transcription regulation</keyword>
<dbReference type="Proteomes" id="UP000190541">
    <property type="component" value="Unassembled WGS sequence"/>
</dbReference>
<evidence type="ECO:0000259" key="5">
    <source>
        <dbReference type="PROSITE" id="PS50977"/>
    </source>
</evidence>
<evidence type="ECO:0000256" key="3">
    <source>
        <dbReference type="ARBA" id="ARBA00023163"/>
    </source>
</evidence>
<dbReference type="PRINTS" id="PR00455">
    <property type="entry name" value="HTHTETR"/>
</dbReference>
<gene>
    <name evidence="6" type="ORF">SAMN05660226_03497</name>
</gene>
<organism evidence="6 7">
    <name type="scientific">Parapedobacter luteus</name>
    <dbReference type="NCBI Taxonomy" id="623280"/>
    <lineage>
        <taxon>Bacteria</taxon>
        <taxon>Pseudomonadati</taxon>
        <taxon>Bacteroidota</taxon>
        <taxon>Sphingobacteriia</taxon>
        <taxon>Sphingobacteriales</taxon>
        <taxon>Sphingobacteriaceae</taxon>
        <taxon>Parapedobacter</taxon>
    </lineage>
</organism>
<dbReference type="GO" id="GO:0003700">
    <property type="term" value="F:DNA-binding transcription factor activity"/>
    <property type="evidence" value="ECO:0007669"/>
    <property type="project" value="TreeGrafter"/>
</dbReference>
<name>A0A1T5ERU4_9SPHI</name>
<dbReference type="Pfam" id="PF00440">
    <property type="entry name" value="TetR_N"/>
    <property type="match status" value="1"/>
</dbReference>
<dbReference type="Gene3D" id="1.10.357.10">
    <property type="entry name" value="Tetracycline Repressor, domain 2"/>
    <property type="match status" value="1"/>
</dbReference>
<evidence type="ECO:0000256" key="1">
    <source>
        <dbReference type="ARBA" id="ARBA00023015"/>
    </source>
</evidence>
<keyword evidence="3" id="KW-0804">Transcription</keyword>
<feature type="domain" description="HTH tetR-type" evidence="5">
    <location>
        <begin position="5"/>
        <end position="65"/>
    </location>
</feature>